<gene>
    <name evidence="1" type="ORF">DDB_G0286597</name>
</gene>
<accession>Q54LK5</accession>
<evidence type="ECO:0000313" key="2">
    <source>
        <dbReference type="Proteomes" id="UP000002195"/>
    </source>
</evidence>
<dbReference type="VEuPathDB" id="AmoebaDB:DDB_G0286597"/>
<reference evidence="1 2" key="1">
    <citation type="journal article" date="2005" name="Nature">
        <title>The genome of the social amoeba Dictyostelium discoideum.</title>
        <authorList>
            <consortium name="The Dictyostelium discoideum Sequencing Consortium"/>
            <person name="Eichinger L."/>
            <person name="Pachebat J.A."/>
            <person name="Glockner G."/>
            <person name="Rajandream M.A."/>
            <person name="Sucgang R."/>
            <person name="Berriman M."/>
            <person name="Song J."/>
            <person name="Olsen R."/>
            <person name="Szafranski K."/>
            <person name="Xu Q."/>
            <person name="Tunggal B."/>
            <person name="Kummerfeld S."/>
            <person name="Madera M."/>
            <person name="Konfortov B.A."/>
            <person name="Rivero F."/>
            <person name="Bankier A.T."/>
            <person name="Lehmann R."/>
            <person name="Hamlin N."/>
            <person name="Davies R."/>
            <person name="Gaudet P."/>
            <person name="Fey P."/>
            <person name="Pilcher K."/>
            <person name="Chen G."/>
            <person name="Saunders D."/>
            <person name="Sodergren E."/>
            <person name="Davis P."/>
            <person name="Kerhornou A."/>
            <person name="Nie X."/>
            <person name="Hall N."/>
            <person name="Anjard C."/>
            <person name="Hemphill L."/>
            <person name="Bason N."/>
            <person name="Farbrother P."/>
            <person name="Desany B."/>
            <person name="Just E."/>
            <person name="Morio T."/>
            <person name="Rost R."/>
            <person name="Churcher C."/>
            <person name="Cooper J."/>
            <person name="Haydock S."/>
            <person name="van Driessche N."/>
            <person name="Cronin A."/>
            <person name="Goodhead I."/>
            <person name="Muzny D."/>
            <person name="Mourier T."/>
            <person name="Pain A."/>
            <person name="Lu M."/>
            <person name="Harper D."/>
            <person name="Lindsay R."/>
            <person name="Hauser H."/>
            <person name="James K."/>
            <person name="Quiles M."/>
            <person name="Madan Babu M."/>
            <person name="Saito T."/>
            <person name="Buchrieser C."/>
            <person name="Wardroper A."/>
            <person name="Felder M."/>
            <person name="Thangavelu M."/>
            <person name="Johnson D."/>
            <person name="Knights A."/>
            <person name="Loulseged H."/>
            <person name="Mungall K."/>
            <person name="Oliver K."/>
            <person name="Price C."/>
            <person name="Quail M.A."/>
            <person name="Urushihara H."/>
            <person name="Hernandez J."/>
            <person name="Rabbinowitsch E."/>
            <person name="Steffen D."/>
            <person name="Sanders M."/>
            <person name="Ma J."/>
            <person name="Kohara Y."/>
            <person name="Sharp S."/>
            <person name="Simmonds M."/>
            <person name="Spiegler S."/>
            <person name="Tivey A."/>
            <person name="Sugano S."/>
            <person name="White B."/>
            <person name="Walker D."/>
            <person name="Woodward J."/>
            <person name="Winckler T."/>
            <person name="Tanaka Y."/>
            <person name="Shaulsky G."/>
            <person name="Schleicher M."/>
            <person name="Weinstock G."/>
            <person name="Rosenthal A."/>
            <person name="Cox E.C."/>
            <person name="Chisholm R.L."/>
            <person name="Gibbs R."/>
            <person name="Loomis W.F."/>
            <person name="Platzer M."/>
            <person name="Kay R.R."/>
            <person name="Williams J."/>
            <person name="Dear P.H."/>
            <person name="Noegel A.A."/>
            <person name="Barrell B."/>
            <person name="Kuspa A."/>
        </authorList>
    </citation>
    <scope>NUCLEOTIDE SEQUENCE [LARGE SCALE GENOMIC DNA]</scope>
    <source>
        <strain evidence="1 2">AX4</strain>
    </source>
</reference>
<dbReference type="dictyBase" id="DDB_G0286597"/>
<dbReference type="RefSeq" id="XP_637556.1">
    <property type="nucleotide sequence ID" value="XM_632464.1"/>
</dbReference>
<evidence type="ECO:0000313" key="1">
    <source>
        <dbReference type="EMBL" id="EAL64054.1"/>
    </source>
</evidence>
<name>Q54LK5_DICDI</name>
<dbReference type="InParanoid" id="Q54LK5"/>
<dbReference type="GeneID" id="8625695"/>
<dbReference type="SMR" id="Q54LK5"/>
<sequence>MWPKDECIPVFLDIYGLRHQLPNQNEYKSLLEENNKLKHEVYILKEENSKLRYISSSNSTISSRSSDVYPVVSNENNDSELVKKEPIEYKESEIKFYDEFIDVDLNNDASTCFLAQTFKEKSEDDKIINVIHCPKPARGSLIIDVIHGNYSITVCKFTHFTEMKSLEAIRKIFM</sequence>
<protein>
    <submittedName>
        <fullName evidence="1">Uncharacterized protein</fullName>
    </submittedName>
</protein>
<dbReference type="AlphaFoldDB" id="Q54LK5"/>
<comment type="caution">
    <text evidence="1">The sequence shown here is derived from an EMBL/GenBank/DDBJ whole genome shotgun (WGS) entry which is preliminary data.</text>
</comment>
<dbReference type="EMBL" id="AAFI02000089">
    <property type="protein sequence ID" value="EAL64054.1"/>
    <property type="molecule type" value="Genomic_DNA"/>
</dbReference>
<organism evidence="1 2">
    <name type="scientific">Dictyostelium discoideum</name>
    <name type="common">Social amoeba</name>
    <dbReference type="NCBI Taxonomy" id="44689"/>
    <lineage>
        <taxon>Eukaryota</taxon>
        <taxon>Amoebozoa</taxon>
        <taxon>Evosea</taxon>
        <taxon>Eumycetozoa</taxon>
        <taxon>Dictyostelia</taxon>
        <taxon>Dictyosteliales</taxon>
        <taxon>Dictyosteliaceae</taxon>
        <taxon>Dictyostelium</taxon>
    </lineage>
</organism>
<dbReference type="PaxDb" id="44689-DDB0187030"/>
<proteinExistence type="predicted"/>
<dbReference type="Proteomes" id="UP000002195">
    <property type="component" value="Unassembled WGS sequence"/>
</dbReference>
<dbReference type="KEGG" id="ddi:DDB_G0286597"/>
<keyword evidence="2" id="KW-1185">Reference proteome</keyword>
<dbReference type="HOGENOM" id="CLU_1542886_0_0_1"/>